<evidence type="ECO:0000256" key="7">
    <source>
        <dbReference type="SAM" id="SignalP"/>
    </source>
</evidence>
<proteinExistence type="predicted"/>
<evidence type="ECO:0000256" key="6">
    <source>
        <dbReference type="ARBA" id="ARBA00023157"/>
    </source>
</evidence>
<feature type="domain" description="BPTI/Kunitz inhibitor" evidence="8">
    <location>
        <begin position="684"/>
        <end position="735"/>
    </location>
</feature>
<accession>A0A4E9FSG9</accession>
<dbReference type="PANTHER" id="PTHR10083:SF217">
    <property type="entry name" value="BOOPHILIN-H2"/>
    <property type="match status" value="1"/>
</dbReference>
<dbReference type="SMART" id="SM00131">
    <property type="entry name" value="KU"/>
    <property type="match status" value="9"/>
</dbReference>
<dbReference type="Proteomes" id="UP000006672">
    <property type="component" value="Unassembled WGS sequence"/>
</dbReference>
<keyword evidence="3" id="KW-0800">Toxin</keyword>
<comment type="subcellular location">
    <subcellularLocation>
        <location evidence="1">Secreted</location>
    </subcellularLocation>
</comment>
<feature type="domain" description="BPTI/Kunitz inhibitor" evidence="8">
    <location>
        <begin position="399"/>
        <end position="454"/>
    </location>
</feature>
<dbReference type="EMBL" id="CAAKNF010000195">
    <property type="protein sequence ID" value="VIO99039.1"/>
    <property type="molecule type" value="Genomic_DNA"/>
</dbReference>
<evidence type="ECO:0000256" key="5">
    <source>
        <dbReference type="ARBA" id="ARBA00022900"/>
    </source>
</evidence>
<evidence type="ECO:0000256" key="1">
    <source>
        <dbReference type="ARBA" id="ARBA00004613"/>
    </source>
</evidence>
<evidence type="ECO:0000313" key="11">
    <source>
        <dbReference type="Proteomes" id="UP000006672"/>
    </source>
</evidence>
<dbReference type="GO" id="GO:0005615">
    <property type="term" value="C:extracellular space"/>
    <property type="evidence" value="ECO:0007669"/>
    <property type="project" value="TreeGrafter"/>
</dbReference>
<dbReference type="WBParaSite" id="Bm5666.1">
    <property type="protein sequence ID" value="Bm5666.1"/>
    <property type="gene ID" value="WBGene00225927"/>
</dbReference>
<reference evidence="9 11" key="1">
    <citation type="journal article" date="2007" name="Science">
        <title>Draft genome of the filarial nematode parasite Brugia malayi.</title>
        <authorList>
            <person name="Ghedin E."/>
            <person name="Wang S."/>
            <person name="Spiro D."/>
            <person name="Caler E."/>
            <person name="Zhao Q."/>
            <person name="Crabtree J."/>
            <person name="Allen J.E."/>
            <person name="Delcher A.L."/>
            <person name="Guiliano D.B."/>
            <person name="Miranda-Saavedra D."/>
            <person name="Angiuoli S.V."/>
            <person name="Creasy T."/>
            <person name="Amedeo P."/>
            <person name="Haas B."/>
            <person name="El-Sayed N.M."/>
            <person name="Wortman J.R."/>
            <person name="Feldblyum T."/>
            <person name="Tallon L."/>
            <person name="Schatz M."/>
            <person name="Shumway M."/>
            <person name="Koo H."/>
            <person name="Salzberg S.L."/>
            <person name="Schobel S."/>
            <person name="Pertea M."/>
            <person name="Pop M."/>
            <person name="White O."/>
            <person name="Barton G.J."/>
            <person name="Carlow C.K."/>
            <person name="Crawford M.J."/>
            <person name="Daub J."/>
            <person name="Dimmic M.W."/>
            <person name="Estes C.F."/>
            <person name="Foster J.M."/>
            <person name="Ganatra M."/>
            <person name="Gregory W.F."/>
            <person name="Johnson N.M."/>
            <person name="Jin J."/>
            <person name="Komuniecki R."/>
            <person name="Korf I."/>
            <person name="Kumar S."/>
            <person name="Laney S."/>
            <person name="Li B.W."/>
            <person name="Li W."/>
            <person name="Lindblom T.H."/>
            <person name="Lustigman S."/>
            <person name="Ma D."/>
            <person name="Maina C.V."/>
            <person name="Martin D.M."/>
            <person name="McCarter J.P."/>
            <person name="McReynolds L."/>
            <person name="Mitreva M."/>
            <person name="Nutman T.B."/>
            <person name="Parkinson J."/>
            <person name="Peregrin-Alvarez J.M."/>
            <person name="Poole C."/>
            <person name="Ren Q."/>
            <person name="Saunders L."/>
            <person name="Sluder A.E."/>
            <person name="Smith K."/>
            <person name="Stanke M."/>
            <person name="Unnasch T.R."/>
            <person name="Ware J."/>
            <person name="Wei A.D."/>
            <person name="Weil G."/>
            <person name="Williams D.J."/>
            <person name="Zhang Y."/>
            <person name="Williams S.A."/>
            <person name="Fraser-Liggett C."/>
            <person name="Slatko B."/>
            <person name="Blaxter M.L."/>
            <person name="Scott A.L."/>
        </authorList>
    </citation>
    <scope>NUCLEOTIDE SEQUENCE</scope>
    <source>
        <strain evidence="9 11">FR3</strain>
    </source>
</reference>
<feature type="domain" description="BPTI/Kunitz inhibitor" evidence="8">
    <location>
        <begin position="743"/>
        <end position="794"/>
    </location>
</feature>
<reference evidence="9" key="2">
    <citation type="submission" date="2012-12" db="EMBL/GenBank/DDBJ databases">
        <authorList>
            <person name="Gao Y.W."/>
            <person name="Fan S.T."/>
            <person name="Sun H.T."/>
            <person name="Wang Z."/>
            <person name="Gao X.L."/>
            <person name="Li Y.G."/>
            <person name="Wang T.C."/>
            <person name="Zhang K."/>
            <person name="Xu W.W."/>
            <person name="Yu Z.J."/>
            <person name="Xia X.Z."/>
        </authorList>
    </citation>
    <scope>NUCLEOTIDE SEQUENCE</scope>
    <source>
        <strain evidence="9">FR3</strain>
    </source>
</reference>
<dbReference type="SUPFAM" id="SSF57362">
    <property type="entry name" value="BPTI-like"/>
    <property type="match status" value="9"/>
</dbReference>
<dbReference type="RefSeq" id="XP_042938142.1">
    <property type="nucleotide sequence ID" value="XM_043082208.1"/>
</dbReference>
<evidence type="ECO:0000313" key="10">
    <source>
        <dbReference type="EMBL" id="VIO99039.1"/>
    </source>
</evidence>
<keyword evidence="6" id="KW-1015">Disulfide bond</keyword>
<keyword evidence="2" id="KW-0964">Secreted</keyword>
<evidence type="ECO:0000313" key="12">
    <source>
        <dbReference type="WBParaSite" id="Bm5666.1"/>
    </source>
</evidence>
<dbReference type="CDD" id="cd00109">
    <property type="entry name" value="Kunitz-type"/>
    <property type="match status" value="7"/>
</dbReference>
<dbReference type="InterPro" id="IPR050098">
    <property type="entry name" value="TFPI/VKTCI-like"/>
</dbReference>
<dbReference type="GO" id="GO:0004867">
    <property type="term" value="F:serine-type endopeptidase inhibitor activity"/>
    <property type="evidence" value="ECO:0007669"/>
    <property type="project" value="UniProtKB-KW"/>
</dbReference>
<dbReference type="AlphaFoldDB" id="A0A0H5SAL3"/>
<dbReference type="InterPro" id="IPR036880">
    <property type="entry name" value="Kunitz_BPTI_sf"/>
</dbReference>
<feature type="domain" description="BPTI/Kunitz inhibitor" evidence="8">
    <location>
        <begin position="191"/>
        <end position="250"/>
    </location>
</feature>
<feature type="domain" description="BPTI/Kunitz inhibitor" evidence="8">
    <location>
        <begin position="481"/>
        <end position="531"/>
    </location>
</feature>
<evidence type="ECO:0000256" key="4">
    <source>
        <dbReference type="ARBA" id="ARBA00022690"/>
    </source>
</evidence>
<dbReference type="PROSITE" id="PS00280">
    <property type="entry name" value="BPTI_KUNITZ_1"/>
    <property type="match status" value="5"/>
</dbReference>
<feature type="domain" description="BPTI/Kunitz inhibitor" evidence="8">
    <location>
        <begin position="40"/>
        <end position="90"/>
    </location>
</feature>
<evidence type="ECO:0000256" key="3">
    <source>
        <dbReference type="ARBA" id="ARBA00022656"/>
    </source>
</evidence>
<reference evidence="10" key="3">
    <citation type="submission" date="2019-04" db="EMBL/GenBank/DDBJ databases">
        <authorList>
            <person name="Howe K."/>
            <person name="Paulini M."/>
            <person name="Williams G."/>
        </authorList>
    </citation>
    <scope>NUCLEOTIDE SEQUENCE [LARGE SCALE GENOMIC DNA]</scope>
    <source>
        <strain evidence="10">FR3</strain>
    </source>
</reference>
<keyword evidence="4" id="KW-0646">Protease inhibitor</keyword>
<dbReference type="EMBL" id="LN856998">
    <property type="protein sequence ID" value="CRZ25170.1"/>
    <property type="molecule type" value="Genomic_DNA"/>
</dbReference>
<evidence type="ECO:0000259" key="8">
    <source>
        <dbReference type="PROSITE" id="PS50279"/>
    </source>
</evidence>
<keyword evidence="11" id="KW-1185">Reference proteome</keyword>
<protein>
    <submittedName>
        <fullName evidence="9 12">BMA-MEC-1</fullName>
    </submittedName>
    <submittedName>
        <fullName evidence="10">Kunitz/Bovine pancreatic trypsin inhibitor domain containing protein</fullName>
    </submittedName>
</protein>
<gene>
    <name evidence="13" type="primary">bma-mec-1</name>
    <name evidence="9 12" type="synonym">Bma-mec-1</name>
    <name evidence="13" type="ORF">Bm5666</name>
    <name evidence="10" type="ORF">BM_BM5666</name>
    <name evidence="9" type="ORF">BM_Bm5666</name>
</gene>
<feature type="domain" description="BPTI/Kunitz inhibitor" evidence="8">
    <location>
        <begin position="544"/>
        <end position="601"/>
    </location>
</feature>
<dbReference type="GeneID" id="6101794"/>
<dbReference type="Gene3D" id="4.10.410.10">
    <property type="entry name" value="Pancreatic trypsin inhibitor Kunitz domain"/>
    <property type="match status" value="9"/>
</dbReference>
<feature type="domain" description="BPTI/Kunitz inhibitor" evidence="8">
    <location>
        <begin position="619"/>
        <end position="673"/>
    </location>
</feature>
<keyword evidence="5" id="KW-0722">Serine protease inhibitor</keyword>
<dbReference type="OrthoDB" id="4473401at2759"/>
<evidence type="ECO:0000313" key="13">
    <source>
        <dbReference type="WormBase" id="Bm5666"/>
    </source>
</evidence>
<reference evidence="12" key="4">
    <citation type="submission" date="2019-12" db="UniProtKB">
        <authorList>
            <consortium name="WormBaseParasite"/>
        </authorList>
    </citation>
    <scope>IDENTIFICATION</scope>
</reference>
<evidence type="ECO:0000256" key="2">
    <source>
        <dbReference type="ARBA" id="ARBA00022525"/>
    </source>
</evidence>
<dbReference type="InterPro" id="IPR020901">
    <property type="entry name" value="Prtase_inh_Kunz-CS"/>
</dbReference>
<keyword evidence="7" id="KW-0732">Signal</keyword>
<feature type="chain" id="PRO_5013453266" evidence="7">
    <location>
        <begin position="23"/>
        <end position="946"/>
    </location>
</feature>
<sequence length="946" mass="109909">MDATHALLLIVFLPAFNKAATGGTIFKLIATLSNDRNHPCQQPLQRGNCSQRIPLFYYNIHNHKCRKFMYSGCNGNENRFSNRRQCQAKCGKKQENHVKQDFSTICSQPFDLRYRKLCRQTTPIAPTWELRYFYDAKENRCRRFWYGGCKILGRNQNIFANEKACKLLCVRKKNGKLEDKRKNSMLKKTMCFIKFDMKQYYGCKTFNWRPRFFYNQTSSKCEMFWYDISCSKRREPTNMFYHRGVCKRLCEQSDRMTQKSSQRIGTDTYRIGKISAMFSQPYSFMRSNSHRKLIRMRNIFDDFFIDAHIKPIKATQSEISSINTNSTSTSNPSGIFVTHSYVNETPSDDNTSSFDFHILKAEFRRSLQKVFQRSVEEENNDTMNHFDQFTPILSKISKCGEFDSKLADACNITNWTPRYYYDTTSNKCRIFWSSGCISDNGNNFENIASCQKQCVVKWFNSEAGVEADKEHTLPSTLITRCLEPLILGNCSKMYPSYYYNREAQRCEPFIYSGCDGNSNRFLTLRQCQITCYQFRGLSPLETNCLLPLDGGEQIEEDECAEKAGIRYYYNQRNERCEQFWYSGCVGNENRFYDLSTCEAVCRYISTGYALEKFSHPKVCFEPITEGKCLKNDRKSVQRWAYNHVQLQCVTFNYSGCNGNQNRFATEYSCNALCKGLKRPLQERCIAYPDWGNCNLLSYQWFYNLTKGTCEQFLWGGCNDGNENRFDTFEKCQQICEIPTKNECSDPLDRGCWCESMSNRYYYNSETNTCRGFHYTGCGKSQNIFMTQQACEEKCINQANLSSSLSPLGIISSGKINYRGVKPFVKKISSTHQILMADSAPYMKTDAEWLEDGKCVGYRYNITGERTRLMSYLCLMESGGTCNTQTSSTTHGDEKCRLVQPWLKGMHLYSWFFIIDQQPYPVIGKQALNETTATLIILPPNDCRRVC</sequence>
<feature type="signal peptide" evidence="7">
    <location>
        <begin position="1"/>
        <end position="22"/>
    </location>
</feature>
<name>A0A0H5SAL3_BRUMA</name>
<dbReference type="Pfam" id="PF00014">
    <property type="entry name" value="Kunitz_BPTI"/>
    <property type="match status" value="8"/>
</dbReference>
<dbReference type="PANTHER" id="PTHR10083">
    <property type="entry name" value="KUNITZ-TYPE PROTEASE INHIBITOR-RELATED"/>
    <property type="match status" value="1"/>
</dbReference>
<dbReference type="WormBase" id="Bm5666">
    <property type="protein sequence ID" value="BM39232"/>
    <property type="gene ID" value="WBGene00225927"/>
    <property type="gene designation" value="Bma-mec-1"/>
</dbReference>
<organism evidence="9">
    <name type="scientific">Brugia malayi</name>
    <name type="common">Filarial nematode worm</name>
    <dbReference type="NCBI Taxonomy" id="6279"/>
    <lineage>
        <taxon>Eukaryota</taxon>
        <taxon>Metazoa</taxon>
        <taxon>Ecdysozoa</taxon>
        <taxon>Nematoda</taxon>
        <taxon>Chromadorea</taxon>
        <taxon>Rhabditida</taxon>
        <taxon>Spirurina</taxon>
        <taxon>Spiruromorpha</taxon>
        <taxon>Filarioidea</taxon>
        <taxon>Onchocercidae</taxon>
        <taxon>Brugia</taxon>
    </lineage>
</organism>
<dbReference type="InterPro" id="IPR002223">
    <property type="entry name" value="Kunitz_BPTI"/>
</dbReference>
<dbReference type="PROSITE" id="PS50279">
    <property type="entry name" value="BPTI_KUNITZ_2"/>
    <property type="match status" value="9"/>
</dbReference>
<evidence type="ECO:0000313" key="9">
    <source>
        <dbReference type="EMBL" id="CRZ25170.1"/>
    </source>
</evidence>
<feature type="domain" description="BPTI/Kunitz inhibitor" evidence="8">
    <location>
        <begin position="106"/>
        <end position="169"/>
    </location>
</feature>
<dbReference type="PRINTS" id="PR00759">
    <property type="entry name" value="BASICPTASE"/>
</dbReference>
<accession>A0A0H5SAL3</accession>